<organism evidence="2">
    <name type="scientific">Hexamita inflata</name>
    <dbReference type="NCBI Taxonomy" id="28002"/>
    <lineage>
        <taxon>Eukaryota</taxon>
        <taxon>Metamonada</taxon>
        <taxon>Diplomonadida</taxon>
        <taxon>Hexamitidae</taxon>
        <taxon>Hexamitinae</taxon>
        <taxon>Hexamita</taxon>
    </lineage>
</organism>
<evidence type="ECO:0000256" key="1">
    <source>
        <dbReference type="SAM" id="Phobius"/>
    </source>
</evidence>
<evidence type="ECO:0000313" key="3">
    <source>
        <dbReference type="EMBL" id="CAL5999640.1"/>
    </source>
</evidence>
<accession>A0AA86UYS7</accession>
<feature type="transmembrane region" description="Helical" evidence="1">
    <location>
        <begin position="406"/>
        <end position="426"/>
    </location>
</feature>
<reference evidence="2" key="1">
    <citation type="submission" date="2023-06" db="EMBL/GenBank/DDBJ databases">
        <authorList>
            <person name="Kurt Z."/>
        </authorList>
    </citation>
    <scope>NUCLEOTIDE SEQUENCE</scope>
</reference>
<dbReference type="EMBL" id="CATOUU010001064">
    <property type="protein sequence ID" value="CAI9969746.1"/>
    <property type="molecule type" value="Genomic_DNA"/>
</dbReference>
<keyword evidence="1" id="KW-0812">Transmembrane</keyword>
<proteinExistence type="predicted"/>
<reference evidence="3 4" key="2">
    <citation type="submission" date="2024-07" db="EMBL/GenBank/DDBJ databases">
        <authorList>
            <person name="Akdeniz Z."/>
        </authorList>
    </citation>
    <scope>NUCLEOTIDE SEQUENCE [LARGE SCALE GENOMIC DNA]</scope>
</reference>
<feature type="transmembrane region" description="Helical" evidence="1">
    <location>
        <begin position="330"/>
        <end position="352"/>
    </location>
</feature>
<keyword evidence="4" id="KW-1185">Reference proteome</keyword>
<sequence length="432" mass="50253">MRVGLFQLRFTCIVFRVCFRGFWPERFRFGFKLFLKHNDKRVIDPVQTQWSKRWWVAAQSQLSPIQISDVNISGYVLASNVSGSLIAFVSDVIQILVSNSKICSNINKYAGLNSVNLQLVGSLIISSEICRSKTYAYVHIHMSVFRLLGKRGAYRQQIRLQELLEFNGEQCHCPDGQVLNGSLCISVLNLVNEVIQRQLMLNQSIQSLNVNGLETKVKELEYQQQQISVEIEEFKDVHKEIQNSIISNSSSIQNYIVLNTTNILQNLERNTTILDKDITMLLYQTYIEQRLYLTLQIVLTLKFKLQIVEILQQFKMLSYFGLVFQTNSSYLTYACQFFYIFINIIICLTYKIQIRLDAITNQNFIPVIYQEFLQVILIFVRILLSKAVVSQYFGTSFNILLYEKQLTSFVLQKQAVTVFIFIFHFISTNRLQ</sequence>
<evidence type="ECO:0000313" key="2">
    <source>
        <dbReference type="EMBL" id="CAI9969746.1"/>
    </source>
</evidence>
<dbReference type="EMBL" id="CAXDID020000040">
    <property type="protein sequence ID" value="CAL5999640.1"/>
    <property type="molecule type" value="Genomic_DNA"/>
</dbReference>
<gene>
    <name evidence="3" type="ORF">HINF_LOCUS16310</name>
    <name evidence="2" type="ORF">HINF_LOCUS57391</name>
</gene>
<name>A0AA86UYS7_9EUKA</name>
<dbReference type="Proteomes" id="UP001642409">
    <property type="component" value="Unassembled WGS sequence"/>
</dbReference>
<evidence type="ECO:0000313" key="4">
    <source>
        <dbReference type="Proteomes" id="UP001642409"/>
    </source>
</evidence>
<comment type="caution">
    <text evidence="2">The sequence shown here is derived from an EMBL/GenBank/DDBJ whole genome shotgun (WGS) entry which is preliminary data.</text>
</comment>
<keyword evidence="1" id="KW-1133">Transmembrane helix</keyword>
<protein>
    <submittedName>
        <fullName evidence="3">Hypothetical_protein</fullName>
    </submittedName>
</protein>
<keyword evidence="1" id="KW-0472">Membrane</keyword>
<dbReference type="AlphaFoldDB" id="A0AA86UYS7"/>
<feature type="transmembrane region" description="Helical" evidence="1">
    <location>
        <begin position="372"/>
        <end position="394"/>
    </location>
</feature>